<name>A0ABD1MGY2_9FABA</name>
<dbReference type="Proteomes" id="UP001603857">
    <property type="component" value="Unassembled WGS sequence"/>
</dbReference>
<sequence>MASFGCEPDDVTYSAMNDAYGRVGNIDMALHLYDRPRTHKWRLDTQLPYTSPYINASHFDPRTDISEKRIVGVFYELLHLTLHKQTECKNVSNLHTPLALPQKFTKEPVQYHPHVQIREELASLLKKGLLAKSRGVYKKCKDINLGDGLKKEVCITEVIDQLSSEDESVFMFSENDIDGPLPLQYPC</sequence>
<gene>
    <name evidence="4" type="ORF">Fmac_016261</name>
</gene>
<dbReference type="InterPro" id="IPR021099">
    <property type="entry name" value="PORR_domain"/>
</dbReference>
<proteinExistence type="predicted"/>
<evidence type="ECO:0000259" key="3">
    <source>
        <dbReference type="Pfam" id="PF11955"/>
    </source>
</evidence>
<evidence type="ECO:0000313" key="5">
    <source>
        <dbReference type="Proteomes" id="UP001603857"/>
    </source>
</evidence>
<evidence type="ECO:0000313" key="4">
    <source>
        <dbReference type="EMBL" id="KAL2335048.1"/>
    </source>
</evidence>
<dbReference type="PANTHER" id="PTHR31476:SF6">
    <property type="entry name" value="EMB|CAB68190.1"/>
    <property type="match status" value="1"/>
</dbReference>
<dbReference type="InterPro" id="IPR045040">
    <property type="entry name" value="PORR_fam"/>
</dbReference>
<reference evidence="4 5" key="1">
    <citation type="submission" date="2024-08" db="EMBL/GenBank/DDBJ databases">
        <title>Insights into the chromosomal genome structure of Flemingia macrophylla.</title>
        <authorList>
            <person name="Ding Y."/>
            <person name="Zhao Y."/>
            <person name="Bi W."/>
            <person name="Wu M."/>
            <person name="Zhao G."/>
            <person name="Gong Y."/>
            <person name="Li W."/>
            <person name="Zhang P."/>
        </authorList>
    </citation>
    <scope>NUCLEOTIDE SEQUENCE [LARGE SCALE GENOMIC DNA]</scope>
    <source>
        <strain evidence="4">DYQJB</strain>
        <tissue evidence="4">Leaf</tissue>
    </source>
</reference>
<dbReference type="Pfam" id="PF11955">
    <property type="entry name" value="PORR"/>
    <property type="match status" value="1"/>
</dbReference>
<organism evidence="4 5">
    <name type="scientific">Flemingia macrophylla</name>
    <dbReference type="NCBI Taxonomy" id="520843"/>
    <lineage>
        <taxon>Eukaryota</taxon>
        <taxon>Viridiplantae</taxon>
        <taxon>Streptophyta</taxon>
        <taxon>Embryophyta</taxon>
        <taxon>Tracheophyta</taxon>
        <taxon>Spermatophyta</taxon>
        <taxon>Magnoliopsida</taxon>
        <taxon>eudicotyledons</taxon>
        <taxon>Gunneridae</taxon>
        <taxon>Pentapetalae</taxon>
        <taxon>rosids</taxon>
        <taxon>fabids</taxon>
        <taxon>Fabales</taxon>
        <taxon>Fabaceae</taxon>
        <taxon>Papilionoideae</taxon>
        <taxon>50 kb inversion clade</taxon>
        <taxon>NPAAA clade</taxon>
        <taxon>indigoferoid/millettioid clade</taxon>
        <taxon>Phaseoleae</taxon>
        <taxon>Flemingia</taxon>
    </lineage>
</organism>
<accession>A0ABD1MGY2</accession>
<feature type="domain" description="PORR" evidence="3">
    <location>
        <begin position="45"/>
        <end position="106"/>
    </location>
</feature>
<protein>
    <recommendedName>
        <fullName evidence="3">PORR domain-containing protein</fullName>
    </recommendedName>
</protein>
<dbReference type="InterPro" id="IPR002885">
    <property type="entry name" value="PPR_rpt"/>
</dbReference>
<dbReference type="InterPro" id="IPR011990">
    <property type="entry name" value="TPR-like_helical_dom_sf"/>
</dbReference>
<dbReference type="Gene3D" id="1.25.40.10">
    <property type="entry name" value="Tetratricopeptide repeat domain"/>
    <property type="match status" value="1"/>
</dbReference>
<evidence type="ECO:0000256" key="2">
    <source>
        <dbReference type="PROSITE-ProRule" id="PRU00708"/>
    </source>
</evidence>
<comment type="caution">
    <text evidence="4">The sequence shown here is derived from an EMBL/GenBank/DDBJ whole genome shotgun (WGS) entry which is preliminary data.</text>
</comment>
<dbReference type="EMBL" id="JBGMDY010000005">
    <property type="protein sequence ID" value="KAL2335048.1"/>
    <property type="molecule type" value="Genomic_DNA"/>
</dbReference>
<keyword evidence="1" id="KW-0677">Repeat</keyword>
<keyword evidence="5" id="KW-1185">Reference proteome</keyword>
<dbReference type="AlphaFoldDB" id="A0ABD1MGY2"/>
<evidence type="ECO:0000256" key="1">
    <source>
        <dbReference type="ARBA" id="ARBA00022737"/>
    </source>
</evidence>
<dbReference type="PROSITE" id="PS51375">
    <property type="entry name" value="PPR"/>
    <property type="match status" value="1"/>
</dbReference>
<feature type="repeat" description="PPR" evidence="2">
    <location>
        <begin position="9"/>
        <end position="43"/>
    </location>
</feature>
<dbReference type="PANTHER" id="PTHR31476">
    <property type="entry name" value="PROTEIN WHAT'S THIS FACTOR 1 HOMOLOG, CHLOROPLASTIC"/>
    <property type="match status" value="1"/>
</dbReference>